<dbReference type="PANTHER" id="PTHR33164">
    <property type="entry name" value="TRANSCRIPTIONAL REGULATOR, MARR FAMILY"/>
    <property type="match status" value="1"/>
</dbReference>
<keyword evidence="3" id="KW-1185">Reference proteome</keyword>
<dbReference type="Gene3D" id="1.10.10.10">
    <property type="entry name" value="Winged helix-like DNA-binding domain superfamily/Winged helix DNA-binding domain"/>
    <property type="match status" value="1"/>
</dbReference>
<evidence type="ECO:0000313" key="2">
    <source>
        <dbReference type="EMBL" id="GID14668.1"/>
    </source>
</evidence>
<dbReference type="InterPro" id="IPR036390">
    <property type="entry name" value="WH_DNA-bd_sf"/>
</dbReference>
<dbReference type="RefSeq" id="WP_239076991.1">
    <property type="nucleotide sequence ID" value="NZ_BAAAZM010000017.1"/>
</dbReference>
<proteinExistence type="predicted"/>
<dbReference type="GO" id="GO:0006950">
    <property type="term" value="P:response to stress"/>
    <property type="evidence" value="ECO:0007669"/>
    <property type="project" value="TreeGrafter"/>
</dbReference>
<dbReference type="Pfam" id="PF12802">
    <property type="entry name" value="MarR_2"/>
    <property type="match status" value="1"/>
</dbReference>
<feature type="domain" description="HTH marR-type" evidence="1">
    <location>
        <begin position="4"/>
        <end position="140"/>
    </location>
</feature>
<evidence type="ECO:0000259" key="1">
    <source>
        <dbReference type="PROSITE" id="PS50995"/>
    </source>
</evidence>
<dbReference type="InterPro" id="IPR000835">
    <property type="entry name" value="HTH_MarR-typ"/>
</dbReference>
<sequence length="145" mass="15704">MPSEMSTVHLLREVAVQFGLRSAEFAAANGMHPTDVRALICLLDAERAGEPATAGRLGARLGLNSAGTTGVVDRLVRLGYVRRERDPHDRRRVRIVVDERAVALGEAAFGPLIGRIVDLLRTFTPAERDAIHRFLLGTVAAADPD</sequence>
<dbReference type="PROSITE" id="PS50995">
    <property type="entry name" value="HTH_MARR_2"/>
    <property type="match status" value="1"/>
</dbReference>
<dbReference type="SUPFAM" id="SSF46785">
    <property type="entry name" value="Winged helix' DNA-binding domain"/>
    <property type="match status" value="1"/>
</dbReference>
<dbReference type="SMART" id="SM00347">
    <property type="entry name" value="HTH_MARR"/>
    <property type="match status" value="1"/>
</dbReference>
<comment type="caution">
    <text evidence="2">The sequence shown here is derived from an EMBL/GenBank/DDBJ whole genome shotgun (WGS) entry which is preliminary data.</text>
</comment>
<organism evidence="2 3">
    <name type="scientific">Actinocatenispora rupis</name>
    <dbReference type="NCBI Taxonomy" id="519421"/>
    <lineage>
        <taxon>Bacteria</taxon>
        <taxon>Bacillati</taxon>
        <taxon>Actinomycetota</taxon>
        <taxon>Actinomycetes</taxon>
        <taxon>Micromonosporales</taxon>
        <taxon>Micromonosporaceae</taxon>
        <taxon>Actinocatenispora</taxon>
    </lineage>
</organism>
<accession>A0A8J3JEW3</accession>
<dbReference type="GO" id="GO:0003700">
    <property type="term" value="F:DNA-binding transcription factor activity"/>
    <property type="evidence" value="ECO:0007669"/>
    <property type="project" value="InterPro"/>
</dbReference>
<gene>
    <name evidence="2" type="ORF">Aru02nite_55570</name>
</gene>
<dbReference type="InterPro" id="IPR036388">
    <property type="entry name" value="WH-like_DNA-bd_sf"/>
</dbReference>
<name>A0A8J3JEW3_9ACTN</name>
<dbReference type="AlphaFoldDB" id="A0A8J3JEW3"/>
<dbReference type="InterPro" id="IPR039422">
    <property type="entry name" value="MarR/SlyA-like"/>
</dbReference>
<dbReference type="EMBL" id="BOMB01000032">
    <property type="protein sequence ID" value="GID14668.1"/>
    <property type="molecule type" value="Genomic_DNA"/>
</dbReference>
<reference evidence="2" key="1">
    <citation type="submission" date="2021-01" db="EMBL/GenBank/DDBJ databases">
        <title>Whole genome shotgun sequence of Actinocatenispora rupis NBRC 107355.</title>
        <authorList>
            <person name="Komaki H."/>
            <person name="Tamura T."/>
        </authorList>
    </citation>
    <scope>NUCLEOTIDE SEQUENCE</scope>
    <source>
        <strain evidence="2">NBRC 107355</strain>
    </source>
</reference>
<dbReference type="PANTHER" id="PTHR33164:SF106">
    <property type="entry name" value="TRANSCRIPTIONAL REGULATORY PROTEIN"/>
    <property type="match status" value="1"/>
</dbReference>
<dbReference type="Proteomes" id="UP000612808">
    <property type="component" value="Unassembled WGS sequence"/>
</dbReference>
<protein>
    <submittedName>
        <fullName evidence="2">Transcriptional regulator</fullName>
    </submittedName>
</protein>
<evidence type="ECO:0000313" key="3">
    <source>
        <dbReference type="Proteomes" id="UP000612808"/>
    </source>
</evidence>